<feature type="compositionally biased region" description="Polar residues" evidence="2">
    <location>
        <begin position="375"/>
        <end position="391"/>
    </location>
</feature>
<feature type="compositionally biased region" description="Polar residues" evidence="2">
    <location>
        <begin position="157"/>
        <end position="167"/>
    </location>
</feature>
<keyword evidence="1" id="KW-0175">Coiled coil</keyword>
<evidence type="ECO:0000256" key="2">
    <source>
        <dbReference type="SAM" id="MobiDB-lite"/>
    </source>
</evidence>
<accession>A0A9J6D820</accession>
<sequence>MDVDEDPPGASLVSENQPNDASSVPSNEEPSNDVRAPIAASLNNKNGDDACVVLTWTGAGWHTVLSRRRKKKHKQSQKELEKGLEKKNEKSAAHPPVDAAVYSQVKREFQRRKRRGPTPLPKEDIKIILRPHKSLTTPPQRNISKPVEVPGKPNLKKTPSSSWETSSVHAREEEAAASTTGLSTECVQNNQPNKVSWASPVPPDVPVNDSPQYRKILEKNKRLTQEIKQLRNQMAAERKEYKLAISSIESKLGNAIKKIQNLGPVGNPTNGNKEARERLADMKDSPETSEETIDENSFATQSESSELIKQVQTQVQANRKSIATLHKLLADFMAEIKTFVVEELIIQRQYVNDAVGGLQTALNRRCLSAPVIEKPSNTGRDSMHTTMQHGQ</sequence>
<dbReference type="AlphaFoldDB" id="A0A9J6D820"/>
<feature type="region of interest" description="Disordered" evidence="2">
    <location>
        <begin position="279"/>
        <end position="301"/>
    </location>
</feature>
<dbReference type="EMBL" id="JABSTU010000011">
    <property type="protein sequence ID" value="KAH8009935.1"/>
    <property type="molecule type" value="Genomic_DNA"/>
</dbReference>
<keyword evidence="4" id="KW-1185">Reference proteome</keyword>
<feature type="region of interest" description="Disordered" evidence="2">
    <location>
        <begin position="1"/>
        <end position="46"/>
    </location>
</feature>
<feature type="compositionally biased region" description="Basic and acidic residues" evidence="2">
    <location>
        <begin position="76"/>
        <end position="92"/>
    </location>
</feature>
<gene>
    <name evidence="3" type="ORF">HPB51_022926</name>
</gene>
<comment type="caution">
    <text evidence="3">The sequence shown here is derived from an EMBL/GenBank/DDBJ whole genome shotgun (WGS) entry which is preliminary data.</text>
</comment>
<feature type="compositionally biased region" description="Basic residues" evidence="2">
    <location>
        <begin position="65"/>
        <end position="75"/>
    </location>
</feature>
<feature type="compositionally biased region" description="Polar residues" evidence="2">
    <location>
        <begin position="134"/>
        <end position="143"/>
    </location>
</feature>
<feature type="coiled-coil region" evidence="1">
    <location>
        <begin position="213"/>
        <end position="247"/>
    </location>
</feature>
<evidence type="ECO:0000256" key="1">
    <source>
        <dbReference type="SAM" id="Coils"/>
    </source>
</evidence>
<protein>
    <submittedName>
        <fullName evidence="3">Uncharacterized protein</fullName>
    </submittedName>
</protein>
<feature type="region of interest" description="Disordered" evidence="2">
    <location>
        <begin position="62"/>
        <end position="102"/>
    </location>
</feature>
<proteinExistence type="predicted"/>
<feature type="region of interest" description="Disordered" evidence="2">
    <location>
        <begin position="192"/>
        <end position="211"/>
    </location>
</feature>
<feature type="compositionally biased region" description="Polar residues" evidence="2">
    <location>
        <begin position="13"/>
        <end position="29"/>
    </location>
</feature>
<reference evidence="3" key="1">
    <citation type="journal article" date="2020" name="Cell">
        <title>Large-Scale Comparative Analyses of Tick Genomes Elucidate Their Genetic Diversity and Vector Capacities.</title>
        <authorList>
            <consortium name="Tick Genome and Microbiome Consortium (TIGMIC)"/>
            <person name="Jia N."/>
            <person name="Wang J."/>
            <person name="Shi W."/>
            <person name="Du L."/>
            <person name="Sun Y."/>
            <person name="Zhan W."/>
            <person name="Jiang J.F."/>
            <person name="Wang Q."/>
            <person name="Zhang B."/>
            <person name="Ji P."/>
            <person name="Bell-Sakyi L."/>
            <person name="Cui X.M."/>
            <person name="Yuan T.T."/>
            <person name="Jiang B.G."/>
            <person name="Yang W.F."/>
            <person name="Lam T.T."/>
            <person name="Chang Q.C."/>
            <person name="Ding S.J."/>
            <person name="Wang X.J."/>
            <person name="Zhu J.G."/>
            <person name="Ruan X.D."/>
            <person name="Zhao L."/>
            <person name="Wei J.T."/>
            <person name="Ye R.Z."/>
            <person name="Que T.C."/>
            <person name="Du C.H."/>
            <person name="Zhou Y.H."/>
            <person name="Cheng J.X."/>
            <person name="Dai P.F."/>
            <person name="Guo W.B."/>
            <person name="Han X.H."/>
            <person name="Huang E.J."/>
            <person name="Li L.F."/>
            <person name="Wei W."/>
            <person name="Gao Y.C."/>
            <person name="Liu J.Z."/>
            <person name="Shao H.Z."/>
            <person name="Wang X."/>
            <person name="Wang C.C."/>
            <person name="Yang T.C."/>
            <person name="Huo Q.B."/>
            <person name="Li W."/>
            <person name="Chen H.Y."/>
            <person name="Chen S.E."/>
            <person name="Zhou L.G."/>
            <person name="Ni X.B."/>
            <person name="Tian J.H."/>
            <person name="Sheng Y."/>
            <person name="Liu T."/>
            <person name="Pan Y.S."/>
            <person name="Xia L.Y."/>
            <person name="Li J."/>
            <person name="Zhao F."/>
            <person name="Cao W.C."/>
        </authorList>
    </citation>
    <scope>NUCLEOTIDE SEQUENCE</scope>
    <source>
        <strain evidence="3">Rmic-2018</strain>
    </source>
</reference>
<feature type="region of interest" description="Disordered" evidence="2">
    <location>
        <begin position="372"/>
        <end position="391"/>
    </location>
</feature>
<feature type="region of interest" description="Disordered" evidence="2">
    <location>
        <begin position="134"/>
        <end position="167"/>
    </location>
</feature>
<evidence type="ECO:0000313" key="3">
    <source>
        <dbReference type="EMBL" id="KAH8009935.1"/>
    </source>
</evidence>
<reference evidence="3" key="2">
    <citation type="submission" date="2021-09" db="EMBL/GenBank/DDBJ databases">
        <authorList>
            <person name="Jia N."/>
            <person name="Wang J."/>
            <person name="Shi W."/>
            <person name="Du L."/>
            <person name="Sun Y."/>
            <person name="Zhan W."/>
            <person name="Jiang J."/>
            <person name="Wang Q."/>
            <person name="Zhang B."/>
            <person name="Ji P."/>
            <person name="Sakyi L.B."/>
            <person name="Cui X."/>
            <person name="Yuan T."/>
            <person name="Jiang B."/>
            <person name="Yang W."/>
            <person name="Lam T.T.-Y."/>
            <person name="Chang Q."/>
            <person name="Ding S."/>
            <person name="Wang X."/>
            <person name="Zhu J."/>
            <person name="Ruan X."/>
            <person name="Zhao L."/>
            <person name="Wei J."/>
            <person name="Que T."/>
            <person name="Du C."/>
            <person name="Cheng J."/>
            <person name="Dai P."/>
            <person name="Han X."/>
            <person name="Huang E."/>
            <person name="Gao Y."/>
            <person name="Liu J."/>
            <person name="Shao H."/>
            <person name="Ye R."/>
            <person name="Li L."/>
            <person name="Wei W."/>
            <person name="Wang X."/>
            <person name="Wang C."/>
            <person name="Huo Q."/>
            <person name="Li W."/>
            <person name="Guo W."/>
            <person name="Chen H."/>
            <person name="Chen S."/>
            <person name="Zhou L."/>
            <person name="Zhou L."/>
            <person name="Ni X."/>
            <person name="Tian J."/>
            <person name="Zhou Y."/>
            <person name="Sheng Y."/>
            <person name="Liu T."/>
            <person name="Pan Y."/>
            <person name="Xia L."/>
            <person name="Li J."/>
            <person name="Zhao F."/>
            <person name="Cao W."/>
        </authorList>
    </citation>
    <scope>NUCLEOTIDE SEQUENCE</scope>
    <source>
        <strain evidence="3">Rmic-2018</strain>
        <tissue evidence="3">Larvae</tissue>
    </source>
</reference>
<organism evidence="3 4">
    <name type="scientific">Rhipicephalus microplus</name>
    <name type="common">Cattle tick</name>
    <name type="synonym">Boophilus microplus</name>
    <dbReference type="NCBI Taxonomy" id="6941"/>
    <lineage>
        <taxon>Eukaryota</taxon>
        <taxon>Metazoa</taxon>
        <taxon>Ecdysozoa</taxon>
        <taxon>Arthropoda</taxon>
        <taxon>Chelicerata</taxon>
        <taxon>Arachnida</taxon>
        <taxon>Acari</taxon>
        <taxon>Parasitiformes</taxon>
        <taxon>Ixodida</taxon>
        <taxon>Ixodoidea</taxon>
        <taxon>Ixodidae</taxon>
        <taxon>Rhipicephalinae</taxon>
        <taxon>Rhipicephalus</taxon>
        <taxon>Boophilus</taxon>
    </lineage>
</organism>
<dbReference type="Proteomes" id="UP000821866">
    <property type="component" value="Chromosome 9"/>
</dbReference>
<name>A0A9J6D820_RHIMP</name>
<evidence type="ECO:0000313" key="4">
    <source>
        <dbReference type="Proteomes" id="UP000821866"/>
    </source>
</evidence>